<name>A0A396YUS3_9LEPT</name>
<dbReference type="AlphaFoldDB" id="A0A396YUS3"/>
<organism evidence="1 2">
    <name type="scientific">Leptospira stimsonii</name>
    <dbReference type="NCBI Taxonomy" id="2202203"/>
    <lineage>
        <taxon>Bacteria</taxon>
        <taxon>Pseudomonadati</taxon>
        <taxon>Spirochaetota</taxon>
        <taxon>Spirochaetia</taxon>
        <taxon>Leptospirales</taxon>
        <taxon>Leptospiraceae</taxon>
        <taxon>Leptospira</taxon>
    </lineage>
</organism>
<accession>A0A396YUS3</accession>
<proteinExistence type="predicted"/>
<evidence type="ECO:0000313" key="2">
    <source>
        <dbReference type="Proteomes" id="UP000265798"/>
    </source>
</evidence>
<dbReference type="Proteomes" id="UP000265798">
    <property type="component" value="Unassembled WGS sequence"/>
</dbReference>
<sequence length="282" mass="31639">MLAKIVSFFKKIQFYLTLLFCLFLTNAFFITEIYADVLILKNGQTIRADKVKMKNGNLVEFRVGNETKVIEFSKVDSILPENTVSKKPKVKPGPALVLEESPKVVAKPQIEDWNGEKAVKEDIPFSKSRTSRTLQALVPGWSPLLLADDRRTQLSGGLIALSELFVLYRGYEFFHSSKPYFRSSLNPSPESVIPWLASSLNTGALLYFQIEAHGKVITTEGHIMEKSEYQSQQKFYGIALFALISLDIYLSNTILYRGNLKSVSLSPLDGGHGSSISITWVF</sequence>
<gene>
    <name evidence="1" type="ORF">DLM75_18560</name>
</gene>
<dbReference type="EMBL" id="QHCT01000006">
    <property type="protein sequence ID" value="RHX86982.1"/>
    <property type="molecule type" value="Genomic_DNA"/>
</dbReference>
<reference evidence="2" key="1">
    <citation type="submission" date="2018-05" db="EMBL/GenBank/DDBJ databases">
        <title>Leptospira yasudae sp. nov. and Leptospira stimsonii sp. nov., two pathogenic species of the genus Leptospira isolated from environmental sources.</title>
        <authorList>
            <person name="Casanovas-Massana A."/>
            <person name="Hamond C."/>
            <person name="Santos L.A."/>
            <person name="Hacker K.P."/>
            <person name="Balassiano I."/>
            <person name="Medeiros M.A."/>
            <person name="Reis M.G."/>
            <person name="Ko A.I."/>
            <person name="Wunder E.A."/>
        </authorList>
    </citation>
    <scope>NUCLEOTIDE SEQUENCE [LARGE SCALE GENOMIC DNA]</scope>
    <source>
        <strain evidence="2">Yale</strain>
    </source>
</reference>
<protein>
    <submittedName>
        <fullName evidence="1">Uncharacterized protein</fullName>
    </submittedName>
</protein>
<comment type="caution">
    <text evidence="1">The sequence shown here is derived from an EMBL/GenBank/DDBJ whole genome shotgun (WGS) entry which is preliminary data.</text>
</comment>
<evidence type="ECO:0000313" key="1">
    <source>
        <dbReference type="EMBL" id="RHX86982.1"/>
    </source>
</evidence>